<gene>
    <name evidence="1" type="ORF">NOO_LOCUS13312</name>
</gene>
<proteinExistence type="predicted"/>
<evidence type="ECO:0000313" key="2">
    <source>
        <dbReference type="Proteomes" id="UP000271087"/>
    </source>
</evidence>
<reference evidence="1 2" key="2">
    <citation type="submission" date="2018-08" db="EMBL/GenBank/DDBJ databases">
        <authorList>
            <person name="Laetsch R D."/>
            <person name="Stevens L."/>
            <person name="Kumar S."/>
            <person name="Blaxter L. M."/>
        </authorList>
    </citation>
    <scope>NUCLEOTIDE SEQUENCE [LARGE SCALE GENOMIC DNA]</scope>
</reference>
<dbReference type="Proteomes" id="UP000271087">
    <property type="component" value="Unassembled WGS sequence"/>
</dbReference>
<name>A0A182EYQ5_ONCOC</name>
<sequence>MKTNIFNFFGSSHSASSAYQKWPIWSTHSMSMLHSS</sequence>
<accession>A0A182EYQ5</accession>
<evidence type="ECO:0000313" key="1">
    <source>
        <dbReference type="EMBL" id="VDN01018.1"/>
    </source>
</evidence>
<evidence type="ECO:0000313" key="3">
    <source>
        <dbReference type="WBParaSite" id="nOo.2.0.1.t13312-RA"/>
    </source>
</evidence>
<dbReference type="AlphaFoldDB" id="A0A182EYQ5"/>
<dbReference type="EMBL" id="UYRW01014568">
    <property type="protein sequence ID" value="VDN01018.1"/>
    <property type="molecule type" value="Genomic_DNA"/>
</dbReference>
<organism evidence="3">
    <name type="scientific">Onchocerca ochengi</name>
    <name type="common">Filarial nematode worm</name>
    <dbReference type="NCBI Taxonomy" id="42157"/>
    <lineage>
        <taxon>Eukaryota</taxon>
        <taxon>Metazoa</taxon>
        <taxon>Ecdysozoa</taxon>
        <taxon>Nematoda</taxon>
        <taxon>Chromadorea</taxon>
        <taxon>Rhabditida</taxon>
        <taxon>Spirurina</taxon>
        <taxon>Spiruromorpha</taxon>
        <taxon>Filarioidea</taxon>
        <taxon>Onchocercidae</taxon>
        <taxon>Onchocerca</taxon>
    </lineage>
</organism>
<reference evidence="3" key="1">
    <citation type="submission" date="2016-06" db="UniProtKB">
        <authorList>
            <consortium name="WormBaseParasite"/>
        </authorList>
    </citation>
    <scope>IDENTIFICATION</scope>
</reference>
<protein>
    <submittedName>
        <fullName evidence="1 3">Uncharacterized protein</fullName>
    </submittedName>
</protein>
<dbReference type="WBParaSite" id="nOo.2.0.1.t13312-RA">
    <property type="protein sequence ID" value="nOo.2.0.1.t13312-RA"/>
    <property type="gene ID" value="nOo.2.0.1.g13312"/>
</dbReference>
<keyword evidence="2" id="KW-1185">Reference proteome</keyword>